<protein>
    <submittedName>
        <fullName evidence="1">Uncharacterized protein</fullName>
    </submittedName>
</protein>
<dbReference type="Proteomes" id="UP000199352">
    <property type="component" value="Unassembled WGS sequence"/>
</dbReference>
<accession>A0A1H9WG01</accession>
<evidence type="ECO:0000313" key="1">
    <source>
        <dbReference type="EMBL" id="SES32403.1"/>
    </source>
</evidence>
<sequence length="41" mass="4325">MRVAQLIDPSPLFERTVLLGDVGAGFAAMAGREAAEVLVRP</sequence>
<dbReference type="EMBL" id="FOFR01000033">
    <property type="protein sequence ID" value="SES32403.1"/>
    <property type="molecule type" value="Genomic_DNA"/>
</dbReference>
<dbReference type="RefSeq" id="WP_281249516.1">
    <property type="nucleotide sequence ID" value="NZ_FOFR01000033.1"/>
</dbReference>
<dbReference type="AlphaFoldDB" id="A0A1H9WG01"/>
<proteinExistence type="predicted"/>
<reference evidence="2" key="1">
    <citation type="submission" date="2016-10" db="EMBL/GenBank/DDBJ databases">
        <authorList>
            <person name="Varghese N."/>
            <person name="Submissions S."/>
        </authorList>
    </citation>
    <scope>NUCLEOTIDE SEQUENCE [LARGE SCALE GENOMIC DNA]</scope>
    <source>
        <strain evidence="2">CGMCC 4.3525</strain>
    </source>
</reference>
<gene>
    <name evidence="1" type="ORF">SAMN05216188_13312</name>
</gene>
<evidence type="ECO:0000313" key="2">
    <source>
        <dbReference type="Proteomes" id="UP000199352"/>
    </source>
</evidence>
<name>A0A1H9WG01_9PSEU</name>
<organism evidence="1 2">
    <name type="scientific">Lentzea xinjiangensis</name>
    <dbReference type="NCBI Taxonomy" id="402600"/>
    <lineage>
        <taxon>Bacteria</taxon>
        <taxon>Bacillati</taxon>
        <taxon>Actinomycetota</taxon>
        <taxon>Actinomycetes</taxon>
        <taxon>Pseudonocardiales</taxon>
        <taxon>Pseudonocardiaceae</taxon>
        <taxon>Lentzea</taxon>
    </lineage>
</organism>
<keyword evidence="2" id="KW-1185">Reference proteome</keyword>